<organism evidence="1 2">
    <name type="scientific">Knufia obscura</name>
    <dbReference type="NCBI Taxonomy" id="1635080"/>
    <lineage>
        <taxon>Eukaryota</taxon>
        <taxon>Fungi</taxon>
        <taxon>Dikarya</taxon>
        <taxon>Ascomycota</taxon>
        <taxon>Pezizomycotina</taxon>
        <taxon>Eurotiomycetes</taxon>
        <taxon>Chaetothyriomycetidae</taxon>
        <taxon>Chaetothyriales</taxon>
        <taxon>Trichomeriaceae</taxon>
        <taxon>Knufia</taxon>
    </lineage>
</organism>
<evidence type="ECO:0000313" key="1">
    <source>
        <dbReference type="EMBL" id="KAK5936658.1"/>
    </source>
</evidence>
<sequence length="341" mass="40195">MTTFVQEPADQSRSTLVQLPDEIQLMILRDVLVDREDASLPKAPAILRTCQHMHNYGDPILYGENICEMTLSHRLGGILLLHPSQRTTYHPLNVPQLVGFVPITHLQYRGSSTPNPVPTQHIARFKRIVLHMEWPNPLDATVRPDQAALFELIHQRYDAFSEKDLTVVFKDYHATWNRTPYFTEIAIRAFSSLRCKNIRFVNTTAQQAQIVHEVTQLVESTSTPRHLYDILKSLNAELQQLPPSYHYRHRIENHLQVLWVCTEWHDTGLFDKRCRVIRRYFDYWHHRKPVQSRRNGAAQLVRDGRTFLNRPRNTLRSRRTEAERLQDETGEWLTRSTRRRR</sequence>
<evidence type="ECO:0000313" key="2">
    <source>
        <dbReference type="Proteomes" id="UP001334248"/>
    </source>
</evidence>
<comment type="caution">
    <text evidence="1">The sequence shown here is derived from an EMBL/GenBank/DDBJ whole genome shotgun (WGS) entry which is preliminary data.</text>
</comment>
<reference evidence="1 2" key="1">
    <citation type="journal article" date="2023" name="Res Sq">
        <title>Genomic and morphological characterization of Knufia obscura isolated from the Mars 2020 spacecraft assembly facility.</title>
        <authorList>
            <person name="Chander A.M."/>
            <person name="Teixeira M.M."/>
            <person name="Singh N.K."/>
            <person name="Williams M.P."/>
            <person name="Parker C.W."/>
            <person name="Leo P."/>
            <person name="Stajich J.E."/>
            <person name="Torok T."/>
            <person name="Tighe S."/>
            <person name="Mason C.E."/>
            <person name="Venkateswaran K."/>
        </authorList>
    </citation>
    <scope>NUCLEOTIDE SEQUENCE [LARGE SCALE GENOMIC DNA]</scope>
    <source>
        <strain evidence="1 2">CCFEE 5817</strain>
    </source>
</reference>
<keyword evidence="2" id="KW-1185">Reference proteome</keyword>
<evidence type="ECO:0008006" key="3">
    <source>
        <dbReference type="Google" id="ProtNLM"/>
    </source>
</evidence>
<accession>A0ABR0R7S2</accession>
<dbReference type="EMBL" id="JAVHJV010000025">
    <property type="protein sequence ID" value="KAK5936658.1"/>
    <property type="molecule type" value="Genomic_DNA"/>
</dbReference>
<gene>
    <name evidence="1" type="ORF">PMZ80_011123</name>
</gene>
<protein>
    <recommendedName>
        <fullName evidence="3">F-box domain-containing protein</fullName>
    </recommendedName>
</protein>
<dbReference type="Proteomes" id="UP001334248">
    <property type="component" value="Unassembled WGS sequence"/>
</dbReference>
<dbReference type="RefSeq" id="XP_064724748.1">
    <property type="nucleotide sequence ID" value="XM_064879511.1"/>
</dbReference>
<name>A0ABR0R7S2_9EURO</name>
<dbReference type="GeneID" id="90004572"/>
<proteinExistence type="predicted"/>